<gene>
    <name evidence="7" type="ORF">AB0763_08740</name>
</gene>
<evidence type="ECO:0000259" key="6">
    <source>
        <dbReference type="PROSITE" id="PS50885"/>
    </source>
</evidence>
<dbReference type="InterPro" id="IPR004089">
    <property type="entry name" value="MCPsignal_dom"/>
</dbReference>
<keyword evidence="2 4" id="KW-0807">Transducer</keyword>
<comment type="subcellular location">
    <subcellularLocation>
        <location evidence="1">Membrane</location>
    </subcellularLocation>
</comment>
<dbReference type="PROSITE" id="PS50885">
    <property type="entry name" value="HAMP"/>
    <property type="match status" value="1"/>
</dbReference>
<dbReference type="PANTHER" id="PTHR32089">
    <property type="entry name" value="METHYL-ACCEPTING CHEMOTAXIS PROTEIN MCPB"/>
    <property type="match status" value="1"/>
</dbReference>
<dbReference type="Pfam" id="PF00015">
    <property type="entry name" value="MCPsignal"/>
    <property type="match status" value="1"/>
</dbReference>
<evidence type="ECO:0000256" key="1">
    <source>
        <dbReference type="ARBA" id="ARBA00004370"/>
    </source>
</evidence>
<dbReference type="SMART" id="SM00283">
    <property type="entry name" value="MA"/>
    <property type="match status" value="1"/>
</dbReference>
<evidence type="ECO:0000256" key="2">
    <source>
        <dbReference type="ARBA" id="ARBA00023224"/>
    </source>
</evidence>
<dbReference type="PANTHER" id="PTHR32089:SF112">
    <property type="entry name" value="LYSOZYME-LIKE PROTEIN-RELATED"/>
    <property type="match status" value="1"/>
</dbReference>
<feature type="domain" description="HAMP" evidence="6">
    <location>
        <begin position="388"/>
        <end position="443"/>
    </location>
</feature>
<dbReference type="AlphaFoldDB" id="A0AB39HDS0"/>
<evidence type="ECO:0000313" key="7">
    <source>
        <dbReference type="EMBL" id="XDK24309.1"/>
    </source>
</evidence>
<dbReference type="KEGG" id="vih:AB0763_08740"/>
<organism evidence="7">
    <name type="scientific">Vibrio sp. HB236076</name>
    <dbReference type="NCBI Taxonomy" id="3232307"/>
    <lineage>
        <taxon>Bacteria</taxon>
        <taxon>Pseudomonadati</taxon>
        <taxon>Pseudomonadota</taxon>
        <taxon>Gammaproteobacteria</taxon>
        <taxon>Vibrionales</taxon>
        <taxon>Vibrionaceae</taxon>
        <taxon>Vibrio</taxon>
    </lineage>
</organism>
<dbReference type="GO" id="GO:0007165">
    <property type="term" value="P:signal transduction"/>
    <property type="evidence" value="ECO:0007669"/>
    <property type="project" value="UniProtKB-KW"/>
</dbReference>
<feature type="domain" description="Methyl-accepting transducer" evidence="5">
    <location>
        <begin position="448"/>
        <end position="681"/>
    </location>
</feature>
<dbReference type="EMBL" id="CP162601">
    <property type="protein sequence ID" value="XDK24309.1"/>
    <property type="molecule type" value="Genomic_DNA"/>
</dbReference>
<proteinExistence type="inferred from homology"/>
<dbReference type="SMART" id="SM00304">
    <property type="entry name" value="HAMP"/>
    <property type="match status" value="1"/>
</dbReference>
<sequence length="715" mass="79761">MILKSHQMSLSYQEKHWLPWFGNSNKLSLLKSCYLNKKIYPAIEKTFESIAATRVKLLDAWVNNQWSQLHVLLEQVEQQFPFIEQDYLLERKKRVADVSEYFVIDQQGKVLNSTHSSRINKTDLPDKAVQLGLSDAFLHGPYVDPETLTIGPSSSTFHDAVTLMFYLPIKKNGESVGAVCARIPNDVLGDIIQREAGHIFKESGDNYLFMVDAQFDKTILPGTALSRSRFEDDTFSHGDNLKSGVLTPWGDVTIKDHTELEIRFTDPATKELHPGVRETIKQGQNLFVTYPGYSDYRHIPVIGKGVTFKLKGCPDTWGIMCEADLEEVYRRRSINLTLTKHFLAAASFPLLITAGLHSYTNWSPLLIGMAALTGLSLSSILFNQLSTKKISTNLNKMTDVVQTIAEGEGNLTQRLDDHFPNDEIGDLSRWMNSFIDNLDSTIGNVITASGNVKRSNDFMIRTNDEAHQASQYLDGAVESMLTVFQQQMEQVNTASQTAQSLKDTMDNVVAQTRARLKEAKVGTQEIRDVVRTSANSVQSLNEKTNEIAGIITTISDITNQTNLLALNAAIEAARAGEHGRGFSVVADEVRNLASKTALAAEEIRTMLENIQLETRQAVNFMEQGAEEVDKNLQASEQSNSSDEQLYQLVESIFNTMLGMNESNKTNANTVQEMGAATEQMRRSIRALQHRASRMGLSALKLNSLIDQFQVSSKAS</sequence>
<comment type="similarity">
    <text evidence="3">Belongs to the methyl-accepting chemotaxis (MCP) protein family.</text>
</comment>
<dbReference type="Pfam" id="PF00672">
    <property type="entry name" value="HAMP"/>
    <property type="match status" value="1"/>
</dbReference>
<dbReference type="InterPro" id="IPR003660">
    <property type="entry name" value="HAMP_dom"/>
</dbReference>
<dbReference type="RefSeq" id="WP_306100368.1">
    <property type="nucleotide sequence ID" value="NZ_CP162601.1"/>
</dbReference>
<dbReference type="CDD" id="cd06225">
    <property type="entry name" value="HAMP"/>
    <property type="match status" value="1"/>
</dbReference>
<dbReference type="PROSITE" id="PS50111">
    <property type="entry name" value="CHEMOTAXIS_TRANSDUC_2"/>
    <property type="match status" value="1"/>
</dbReference>
<evidence type="ECO:0000256" key="3">
    <source>
        <dbReference type="ARBA" id="ARBA00029447"/>
    </source>
</evidence>
<evidence type="ECO:0000256" key="4">
    <source>
        <dbReference type="PROSITE-ProRule" id="PRU00284"/>
    </source>
</evidence>
<dbReference type="SUPFAM" id="SSF58104">
    <property type="entry name" value="Methyl-accepting chemotaxis protein (MCP) signaling domain"/>
    <property type="match status" value="1"/>
</dbReference>
<dbReference type="Gene3D" id="1.10.287.950">
    <property type="entry name" value="Methyl-accepting chemotaxis protein"/>
    <property type="match status" value="1"/>
</dbReference>
<accession>A0AB39HDS0</accession>
<evidence type="ECO:0000259" key="5">
    <source>
        <dbReference type="PROSITE" id="PS50111"/>
    </source>
</evidence>
<reference evidence="7" key="1">
    <citation type="submission" date="2024-07" db="EMBL/GenBank/DDBJ databases">
        <title>Genome Analysis of a Potential Novel Vibrio Species Secreting pH- and Thermo-stable Alginate Lyase and its Application in Producing Alginate Oligosaccharides.</title>
        <authorList>
            <person name="Huang H."/>
            <person name="Bao K."/>
        </authorList>
    </citation>
    <scope>NUCLEOTIDE SEQUENCE</scope>
    <source>
        <strain evidence="7">HB236076</strain>
    </source>
</reference>
<name>A0AB39HDS0_9VIBR</name>
<dbReference type="GO" id="GO:0016020">
    <property type="term" value="C:membrane"/>
    <property type="evidence" value="ECO:0007669"/>
    <property type="project" value="UniProtKB-SubCell"/>
</dbReference>
<protein>
    <submittedName>
        <fullName evidence="7">Methyl-accepting chemotaxis protein</fullName>
    </submittedName>
</protein>
<dbReference type="GO" id="GO:0006935">
    <property type="term" value="P:chemotaxis"/>
    <property type="evidence" value="ECO:0007669"/>
    <property type="project" value="UniProtKB-ARBA"/>
</dbReference>
<dbReference type="CDD" id="cd11386">
    <property type="entry name" value="MCP_signal"/>
    <property type="match status" value="1"/>
</dbReference>